<keyword evidence="6" id="KW-0443">Lipid metabolism</keyword>
<feature type="transmembrane region" description="Helical" evidence="6">
    <location>
        <begin position="263"/>
        <end position="282"/>
    </location>
</feature>
<comment type="subcellular location">
    <subcellularLocation>
        <location evidence="1 6">Cell membrane</location>
        <topology evidence="1 6">Multi-pass membrane protein</topology>
    </subcellularLocation>
</comment>
<proteinExistence type="inferred from homology"/>
<feature type="transmembrane region" description="Helical" evidence="6">
    <location>
        <begin position="46"/>
        <end position="68"/>
    </location>
</feature>
<organism evidence="7 8">
    <name type="scientific">Mediterraneibacter gnavus</name>
    <name type="common">Ruminococcus gnavus</name>
    <dbReference type="NCBI Taxonomy" id="33038"/>
    <lineage>
        <taxon>Bacteria</taxon>
        <taxon>Bacillati</taxon>
        <taxon>Bacillota</taxon>
        <taxon>Clostridia</taxon>
        <taxon>Lachnospirales</taxon>
        <taxon>Lachnospiraceae</taxon>
        <taxon>Mediterraneibacter</taxon>
    </lineage>
</organism>
<dbReference type="PANTHER" id="PTHR37693:SF1">
    <property type="entry name" value="INTEGRAL MEMBRANE PROTEIN"/>
    <property type="match status" value="1"/>
</dbReference>
<evidence type="ECO:0000256" key="3">
    <source>
        <dbReference type="ARBA" id="ARBA00022692"/>
    </source>
</evidence>
<dbReference type="EMBL" id="NIHM01000009">
    <property type="protein sequence ID" value="PLT55225.1"/>
    <property type="molecule type" value="Genomic_DNA"/>
</dbReference>
<feature type="transmembrane region" description="Helical" evidence="6">
    <location>
        <begin position="228"/>
        <end position="251"/>
    </location>
</feature>
<keyword evidence="5 6" id="KW-0472">Membrane</keyword>
<dbReference type="EC" id="2.3.2.3" evidence="6"/>
<feature type="transmembrane region" description="Helical" evidence="6">
    <location>
        <begin position="7"/>
        <end position="26"/>
    </location>
</feature>
<dbReference type="GO" id="GO:0046677">
    <property type="term" value="P:response to antibiotic"/>
    <property type="evidence" value="ECO:0007669"/>
    <property type="project" value="UniProtKB-KW"/>
</dbReference>
<protein>
    <recommendedName>
        <fullName evidence="6">Phosphatidylglycerol lysyltransferase</fullName>
        <ecNumber evidence="6">2.3.2.3</ecNumber>
    </recommendedName>
    <alternativeName>
        <fullName evidence="6">Lysylphosphatidylglycerol synthase</fullName>
    </alternativeName>
</protein>
<evidence type="ECO:0000256" key="2">
    <source>
        <dbReference type="ARBA" id="ARBA00022475"/>
    </source>
</evidence>
<evidence type="ECO:0000313" key="7">
    <source>
        <dbReference type="EMBL" id="PLT55225.1"/>
    </source>
</evidence>
<dbReference type="NCBIfam" id="TIGR00374">
    <property type="entry name" value="flippase-like domain"/>
    <property type="match status" value="1"/>
</dbReference>
<dbReference type="Pfam" id="PF03706">
    <property type="entry name" value="LPG_synthase_TM"/>
    <property type="match status" value="1"/>
</dbReference>
<feature type="transmembrane region" description="Helical" evidence="6">
    <location>
        <begin position="156"/>
        <end position="178"/>
    </location>
</feature>
<dbReference type="GO" id="GO:0005886">
    <property type="term" value="C:plasma membrane"/>
    <property type="evidence" value="ECO:0007669"/>
    <property type="project" value="UniProtKB-SubCell"/>
</dbReference>
<evidence type="ECO:0000256" key="6">
    <source>
        <dbReference type="RuleBase" id="RU363042"/>
    </source>
</evidence>
<comment type="similarity">
    <text evidence="6">Belongs to the LPG synthase family.</text>
</comment>
<keyword evidence="6" id="KW-0808">Transferase</keyword>
<accession>A0A2N5NI61</accession>
<sequence length="353" mass="39959">MRDKKKAVFNILFLLLVFGLTVYGVFRGEDLESMMHSIRQAQWQWLVPGVALVLFFIWAESIIIWYMMKSYGTRLKKRSCFLFSSVGFFFSCITPSASGGQPMQIYYMKKEKIPIPVSTVVLMIVTITYKLVLVVIGIGILIFGQGFLHRYLEGILPVYYLGLGLNVFCVVFMTVLVFHPVLTKEILKKGVHLLEKLRLMKHKEERLEKLDASMDTYRGTAVYLKEHMGVIVVVFGITFVQRMALFAATWFVYRAFGLSGTSFFDILFLQAVIAVAVDMLPLPGGMGISETLFLNIFRPVFGSLLLPGMVLSRGLGYYAELLISAAFTVVAQLTIGNEKVREQKKCIKERVEG</sequence>
<dbReference type="GO" id="GO:0006629">
    <property type="term" value="P:lipid metabolic process"/>
    <property type="evidence" value="ECO:0007669"/>
    <property type="project" value="UniProtKB-KW"/>
</dbReference>
<name>A0A2N5NI61_MEDGN</name>
<evidence type="ECO:0000256" key="5">
    <source>
        <dbReference type="ARBA" id="ARBA00023136"/>
    </source>
</evidence>
<comment type="caution">
    <text evidence="7">The sequence shown here is derived from an EMBL/GenBank/DDBJ whole genome shotgun (WGS) entry which is preliminary data.</text>
</comment>
<comment type="catalytic activity">
    <reaction evidence="6">
        <text>L-lysyl-tRNA(Lys) + a 1,2-diacyl-sn-glycero-3-phospho-(1'-sn-glycerol) = a 1,2-diacyl-sn-glycero-3-phospho-1'-(3'-O-L-lysyl)-sn-glycerol + tRNA(Lys)</text>
        <dbReference type="Rhea" id="RHEA:10668"/>
        <dbReference type="Rhea" id="RHEA-COMP:9696"/>
        <dbReference type="Rhea" id="RHEA-COMP:9697"/>
        <dbReference type="ChEBI" id="CHEBI:64716"/>
        <dbReference type="ChEBI" id="CHEBI:75792"/>
        <dbReference type="ChEBI" id="CHEBI:78442"/>
        <dbReference type="ChEBI" id="CHEBI:78529"/>
        <dbReference type="EC" id="2.3.2.3"/>
    </reaction>
</comment>
<dbReference type="RefSeq" id="WP_101879635.1">
    <property type="nucleotide sequence ID" value="NZ_NIHM01000009.1"/>
</dbReference>
<keyword evidence="6" id="KW-0046">Antibiotic resistance</keyword>
<dbReference type="InterPro" id="IPR022791">
    <property type="entry name" value="L-PG_synthase/AglD"/>
</dbReference>
<dbReference type="GO" id="GO:0050071">
    <property type="term" value="F:phosphatidylglycerol lysyltransferase activity"/>
    <property type="evidence" value="ECO:0007669"/>
    <property type="project" value="UniProtKB-EC"/>
</dbReference>
<keyword evidence="4 6" id="KW-1133">Transmembrane helix</keyword>
<gene>
    <name evidence="6" type="primary">mprF</name>
    <name evidence="7" type="ORF">CDL18_07945</name>
</gene>
<dbReference type="AlphaFoldDB" id="A0A2N5NI61"/>
<dbReference type="Proteomes" id="UP000234849">
    <property type="component" value="Unassembled WGS sequence"/>
</dbReference>
<feature type="transmembrane region" description="Helical" evidence="6">
    <location>
        <begin position="315"/>
        <end position="335"/>
    </location>
</feature>
<comment type="function">
    <text evidence="6">Catalyzes the transfer of a lysyl group from L-lysyl-tRNA(Lys) to membrane-bound phosphatidylglycerol (PG), which produces lysylphosphatidylglycerol (LPG), a major component of the bacterial membrane with a positive net charge. LPG synthesis contributes to bacterial virulence as it is involved in the resistance mechanism against cationic antimicrobial peptides (CAMP) produces by the host's immune system (defensins, cathelicidins) and by the competing microorganisms.</text>
</comment>
<keyword evidence="3 6" id="KW-0812">Transmembrane</keyword>
<dbReference type="PANTHER" id="PTHR37693">
    <property type="entry name" value="PHOSPHATIDYLGLYCEROL LYSYLTRANSFERASE"/>
    <property type="match status" value="1"/>
</dbReference>
<feature type="transmembrane region" description="Helical" evidence="6">
    <location>
        <begin position="80"/>
        <end position="100"/>
    </location>
</feature>
<keyword evidence="2" id="KW-1003">Cell membrane</keyword>
<feature type="transmembrane region" description="Helical" evidence="6">
    <location>
        <begin position="120"/>
        <end position="144"/>
    </location>
</feature>
<evidence type="ECO:0000313" key="8">
    <source>
        <dbReference type="Proteomes" id="UP000234849"/>
    </source>
</evidence>
<evidence type="ECO:0000256" key="4">
    <source>
        <dbReference type="ARBA" id="ARBA00022989"/>
    </source>
</evidence>
<reference evidence="7 8" key="1">
    <citation type="journal article" date="2017" name="Genome Med.">
        <title>A novel Ruminococcus gnavus clade enriched in inflammatory bowel disease patients.</title>
        <authorList>
            <person name="Hall A.B."/>
            <person name="Yassour M."/>
            <person name="Sauk J."/>
            <person name="Garner A."/>
            <person name="Jiang X."/>
            <person name="Arthur T."/>
            <person name="Lagoudas G.K."/>
            <person name="Vatanen T."/>
            <person name="Fornelos N."/>
            <person name="Wilson R."/>
            <person name="Bertha M."/>
            <person name="Cohen M."/>
            <person name="Garber J."/>
            <person name="Khalili H."/>
            <person name="Gevers D."/>
            <person name="Ananthakrishnan A.N."/>
            <person name="Kugathasan S."/>
            <person name="Lander E.S."/>
            <person name="Blainey P."/>
            <person name="Vlamakis H."/>
            <person name="Xavier R.J."/>
            <person name="Huttenhower C."/>
        </authorList>
    </citation>
    <scope>NUCLEOTIDE SEQUENCE [LARGE SCALE GENOMIC DNA]</scope>
    <source>
        <strain evidence="7 8">RJX1118</strain>
    </source>
</reference>
<evidence type="ECO:0000256" key="1">
    <source>
        <dbReference type="ARBA" id="ARBA00004651"/>
    </source>
</evidence>